<gene>
    <name evidence="3" type="ORF">C2S_2535</name>
</gene>
<dbReference type="Proteomes" id="UP000760494">
    <property type="component" value="Unassembled WGS sequence"/>
</dbReference>
<evidence type="ECO:0000256" key="2">
    <source>
        <dbReference type="SAM" id="SignalP"/>
    </source>
</evidence>
<feature type="chain" id="PRO_5014229933" evidence="2">
    <location>
        <begin position="18"/>
        <end position="141"/>
    </location>
</feature>
<comment type="caution">
    <text evidence="3">The sequence shown here is derived from an EMBL/GenBank/DDBJ whole genome shotgun (WGS) entry which is preliminary data.</text>
</comment>
<reference evidence="3" key="1">
    <citation type="submission" date="2019-05" db="EMBL/GenBank/DDBJ databases">
        <authorList>
            <person name="Piombo E."/>
        </authorList>
    </citation>
    <scope>NUCLEOTIDE SEQUENCE</scope>
    <source>
        <strain evidence="3">C2S</strain>
    </source>
</reference>
<proteinExistence type="predicted"/>
<evidence type="ECO:0000256" key="1">
    <source>
        <dbReference type="SAM" id="MobiDB-lite"/>
    </source>
</evidence>
<protein>
    <submittedName>
        <fullName evidence="3">Uncharacterized protein</fullName>
    </submittedName>
</protein>
<evidence type="ECO:0000313" key="4">
    <source>
        <dbReference type="Proteomes" id="UP000760494"/>
    </source>
</evidence>
<organism evidence="3 4">
    <name type="scientific">Fusarium fujikuroi</name>
    <name type="common">Bakanae and foot rot disease fungus</name>
    <name type="synonym">Gibberella fujikuroi</name>
    <dbReference type="NCBI Taxonomy" id="5127"/>
    <lineage>
        <taxon>Eukaryota</taxon>
        <taxon>Fungi</taxon>
        <taxon>Dikarya</taxon>
        <taxon>Ascomycota</taxon>
        <taxon>Pezizomycotina</taxon>
        <taxon>Sordariomycetes</taxon>
        <taxon>Hypocreomycetidae</taxon>
        <taxon>Hypocreales</taxon>
        <taxon>Nectriaceae</taxon>
        <taxon>Fusarium</taxon>
        <taxon>Fusarium fujikuroi species complex</taxon>
    </lineage>
</organism>
<name>A0A0I9XJ39_FUSFU</name>
<sequence>MKLTSFLIAIGATSAVAFPSSLQKRECHGSGESWGAEKFLALQTAQKYCDGIINGPFSTAGQYINKCVNLSSNKKMDFFLRYDSDIPADGPAHAVEKNLCTEYFHREINGCDHGGRSSYPGTEGGTGALTVSADPNEGNCA</sequence>
<keyword evidence="2" id="KW-0732">Signal</keyword>
<evidence type="ECO:0000313" key="3">
    <source>
        <dbReference type="EMBL" id="VTT81111.1"/>
    </source>
</evidence>
<feature type="signal peptide" evidence="2">
    <location>
        <begin position="1"/>
        <end position="17"/>
    </location>
</feature>
<dbReference type="OrthoDB" id="4825549at2759"/>
<feature type="region of interest" description="Disordered" evidence="1">
    <location>
        <begin position="115"/>
        <end position="141"/>
    </location>
</feature>
<accession>A0A0I9XJ39</accession>
<dbReference type="AlphaFoldDB" id="A0A0I9XJ39"/>
<dbReference type="EMBL" id="CABFJX010000407">
    <property type="protein sequence ID" value="VTT81111.1"/>
    <property type="molecule type" value="Genomic_DNA"/>
</dbReference>